<evidence type="ECO:0000313" key="2">
    <source>
        <dbReference type="EMBL" id="CCF99966.1"/>
    </source>
</evidence>
<dbReference type="AlphaFoldDB" id="H6RG05"/>
<sequence>MDNYIRSVEFLNKKKKAMMKELKSISNKKLRKPYKAK</sequence>
<name>H6RG05_9BACT</name>
<keyword evidence="1" id="KW-0175">Coiled coil</keyword>
<protein>
    <submittedName>
        <fullName evidence="2">Uncharacterized protein</fullName>
    </submittedName>
</protein>
<proteinExistence type="predicted"/>
<accession>H6RG05</accession>
<feature type="coiled-coil region" evidence="1">
    <location>
        <begin position="1"/>
        <end position="28"/>
    </location>
</feature>
<organism evidence="2">
    <name type="scientific">uncultured Flavobacteriia bacterium</name>
    <dbReference type="NCBI Taxonomy" id="212695"/>
    <lineage>
        <taxon>Bacteria</taxon>
        <taxon>Pseudomonadati</taxon>
        <taxon>Bacteroidota</taxon>
        <taxon>Flavobacteriia</taxon>
        <taxon>environmental samples</taxon>
    </lineage>
</organism>
<gene>
    <name evidence="2" type="ORF">VIS_S3CDB30025</name>
</gene>
<evidence type="ECO:0000256" key="1">
    <source>
        <dbReference type="SAM" id="Coils"/>
    </source>
</evidence>
<reference evidence="2" key="1">
    <citation type="journal article" date="2012" name="Environ. Microbiol.">
        <title>Genomic content of uncultured Bacteroidetes from contrasting oceanic provinces in the North Atlantic Ocean.</title>
        <authorList>
            <person name="Gomez-Pereira P.R."/>
            <person name="Schuler M."/>
            <person name="Fuchs B.M."/>
            <person name="Bennke C."/>
            <person name="Teeling H."/>
            <person name="Waldmann J."/>
            <person name="Richter M."/>
            <person name="Barbe V."/>
            <person name="Bataille E."/>
            <person name="Glockner F.O."/>
            <person name="Amann R."/>
        </authorList>
    </citation>
    <scope>NUCLEOTIDE SEQUENCE</scope>
</reference>
<reference evidence="2" key="2">
    <citation type="submission" date="2012-02" db="EMBL/GenBank/DDBJ databases">
        <authorList>
            <person name="Genoscope - CEA"/>
        </authorList>
    </citation>
    <scope>NUCLEOTIDE SEQUENCE</scope>
</reference>
<dbReference type="EMBL" id="FO117594">
    <property type="protein sequence ID" value="CCF99966.1"/>
    <property type="molecule type" value="Genomic_DNA"/>
</dbReference>